<reference evidence="1 2" key="1">
    <citation type="submission" date="2020-02" db="EMBL/GenBank/DDBJ databases">
        <title>Draft genome sequence of Haematococcus lacustris strain NIES-144.</title>
        <authorList>
            <person name="Morimoto D."/>
            <person name="Nakagawa S."/>
            <person name="Yoshida T."/>
            <person name="Sawayama S."/>
        </authorList>
    </citation>
    <scope>NUCLEOTIDE SEQUENCE [LARGE SCALE GENOMIC DNA]</scope>
    <source>
        <strain evidence="1 2">NIES-144</strain>
    </source>
</reference>
<evidence type="ECO:0000313" key="2">
    <source>
        <dbReference type="Proteomes" id="UP000485058"/>
    </source>
</evidence>
<name>A0A6A0AF16_HAELA</name>
<dbReference type="Proteomes" id="UP000485058">
    <property type="component" value="Unassembled WGS sequence"/>
</dbReference>
<organism evidence="1 2">
    <name type="scientific">Haematococcus lacustris</name>
    <name type="common">Green alga</name>
    <name type="synonym">Haematococcus pluvialis</name>
    <dbReference type="NCBI Taxonomy" id="44745"/>
    <lineage>
        <taxon>Eukaryota</taxon>
        <taxon>Viridiplantae</taxon>
        <taxon>Chlorophyta</taxon>
        <taxon>core chlorophytes</taxon>
        <taxon>Chlorophyceae</taxon>
        <taxon>CS clade</taxon>
        <taxon>Chlamydomonadales</taxon>
        <taxon>Haematococcaceae</taxon>
        <taxon>Haematococcus</taxon>
    </lineage>
</organism>
<protein>
    <submittedName>
        <fullName evidence="1">Uncharacterized protein</fullName>
    </submittedName>
</protein>
<evidence type="ECO:0000313" key="1">
    <source>
        <dbReference type="EMBL" id="GFH30933.1"/>
    </source>
</evidence>
<comment type="caution">
    <text evidence="1">The sequence shown here is derived from an EMBL/GenBank/DDBJ whole genome shotgun (WGS) entry which is preliminary data.</text>
</comment>
<sequence length="11" mass="1234">MVVNGMKTLLK</sequence>
<feature type="non-terminal residue" evidence="1">
    <location>
        <position position="1"/>
    </location>
</feature>
<dbReference type="EMBL" id="BLLF01005240">
    <property type="protein sequence ID" value="GFH30933.1"/>
    <property type="molecule type" value="Genomic_DNA"/>
</dbReference>
<keyword evidence="2" id="KW-1185">Reference proteome</keyword>
<accession>A0A6A0AF16</accession>
<gene>
    <name evidence="1" type="ORF">HaLaN_29871</name>
</gene>
<proteinExistence type="predicted"/>